<reference evidence="6 7" key="1">
    <citation type="journal article" date="2014" name="Int. J. Syst. Evol. Microbiol.">
        <title>Description of Galbitalea soli gen. nov., sp. nov., and Frondihabitans sucicola sp. nov.</title>
        <authorList>
            <person name="Kim S.J."/>
            <person name="Lim J.M."/>
            <person name="Ahn J.H."/>
            <person name="Weon H.Y."/>
            <person name="Hamada M."/>
            <person name="Suzuki K."/>
            <person name="Ahn T.Y."/>
            <person name="Kwon S.W."/>
        </authorList>
    </citation>
    <scope>NUCLEOTIDE SEQUENCE [LARGE SCALE GENOMIC DNA]</scope>
    <source>
        <strain evidence="6 7">NBRC 108727</strain>
    </source>
</reference>
<accession>A0A7C9TQ40</accession>
<dbReference type="AlphaFoldDB" id="A0A7C9TQ40"/>
<feature type="domain" description="HTH tetR-type" evidence="5">
    <location>
        <begin position="25"/>
        <end position="85"/>
    </location>
</feature>
<name>A0A7C9TQ40_9MICO</name>
<dbReference type="GO" id="GO:0003677">
    <property type="term" value="F:DNA binding"/>
    <property type="evidence" value="ECO:0007669"/>
    <property type="project" value="UniProtKB-UniRule"/>
</dbReference>
<organism evidence="6 7">
    <name type="scientific">Galbitalea soli</name>
    <dbReference type="NCBI Taxonomy" id="1268042"/>
    <lineage>
        <taxon>Bacteria</taxon>
        <taxon>Bacillati</taxon>
        <taxon>Actinomycetota</taxon>
        <taxon>Actinomycetes</taxon>
        <taxon>Micrococcales</taxon>
        <taxon>Microbacteriaceae</taxon>
        <taxon>Galbitalea</taxon>
    </lineage>
</organism>
<dbReference type="Proteomes" id="UP000479756">
    <property type="component" value="Unassembled WGS sequence"/>
</dbReference>
<protein>
    <submittedName>
        <fullName evidence="6">TetR/AcrR family transcriptional regulator</fullName>
    </submittedName>
</protein>
<dbReference type="Pfam" id="PF16925">
    <property type="entry name" value="TetR_C_13"/>
    <property type="match status" value="1"/>
</dbReference>
<keyword evidence="3" id="KW-0804">Transcription</keyword>
<keyword evidence="2 4" id="KW-0238">DNA-binding</keyword>
<evidence type="ECO:0000256" key="3">
    <source>
        <dbReference type="ARBA" id="ARBA00023163"/>
    </source>
</evidence>
<dbReference type="PANTHER" id="PTHR47506:SF1">
    <property type="entry name" value="HTH-TYPE TRANSCRIPTIONAL REGULATOR YJDC"/>
    <property type="match status" value="1"/>
</dbReference>
<dbReference type="InterPro" id="IPR011075">
    <property type="entry name" value="TetR_C"/>
</dbReference>
<sequence>MPVRSRAVTVVVNDVDLEPTAQRAPGAKQRILETADRLFYGDGIRSVGIDRLISESSVTKATFYKHYGSKDRLILLYIEGRHTAEVADLEAILAAHPAPEAALRAIVAAIVADIATPGFRGCAFLNAATEFADARHPVRSVVLRHREWYTGFLADLLQDLGHRMPGDAADEFMLARDGAMTGGYAGDPIAASAALQRVTDAVIATAQLAH</sequence>
<dbReference type="Pfam" id="PF00440">
    <property type="entry name" value="TetR_N"/>
    <property type="match status" value="1"/>
</dbReference>
<keyword evidence="7" id="KW-1185">Reference proteome</keyword>
<evidence type="ECO:0000256" key="4">
    <source>
        <dbReference type="PROSITE-ProRule" id="PRU00335"/>
    </source>
</evidence>
<dbReference type="InterPro" id="IPR036271">
    <property type="entry name" value="Tet_transcr_reg_TetR-rel_C_sf"/>
</dbReference>
<dbReference type="PRINTS" id="PR00455">
    <property type="entry name" value="HTHTETR"/>
</dbReference>
<evidence type="ECO:0000313" key="6">
    <source>
        <dbReference type="EMBL" id="NEM90364.1"/>
    </source>
</evidence>
<comment type="caution">
    <text evidence="6">The sequence shown here is derived from an EMBL/GenBank/DDBJ whole genome shotgun (WGS) entry which is preliminary data.</text>
</comment>
<dbReference type="PROSITE" id="PS50977">
    <property type="entry name" value="HTH_TETR_2"/>
    <property type="match status" value="1"/>
</dbReference>
<feature type="DNA-binding region" description="H-T-H motif" evidence="4">
    <location>
        <begin position="48"/>
        <end position="67"/>
    </location>
</feature>
<dbReference type="InterPro" id="IPR001647">
    <property type="entry name" value="HTH_TetR"/>
</dbReference>
<evidence type="ECO:0000256" key="1">
    <source>
        <dbReference type="ARBA" id="ARBA00023015"/>
    </source>
</evidence>
<evidence type="ECO:0000256" key="2">
    <source>
        <dbReference type="ARBA" id="ARBA00023125"/>
    </source>
</evidence>
<gene>
    <name evidence="6" type="ORF">G3T37_03235</name>
</gene>
<dbReference type="InterPro" id="IPR009057">
    <property type="entry name" value="Homeodomain-like_sf"/>
</dbReference>
<dbReference type="EMBL" id="JAAGWZ010000001">
    <property type="protein sequence ID" value="NEM90364.1"/>
    <property type="molecule type" value="Genomic_DNA"/>
</dbReference>
<proteinExistence type="predicted"/>
<evidence type="ECO:0000259" key="5">
    <source>
        <dbReference type="PROSITE" id="PS50977"/>
    </source>
</evidence>
<dbReference type="Gene3D" id="1.10.357.10">
    <property type="entry name" value="Tetracycline Repressor, domain 2"/>
    <property type="match status" value="1"/>
</dbReference>
<dbReference type="PANTHER" id="PTHR47506">
    <property type="entry name" value="TRANSCRIPTIONAL REGULATORY PROTEIN"/>
    <property type="match status" value="1"/>
</dbReference>
<evidence type="ECO:0000313" key="7">
    <source>
        <dbReference type="Proteomes" id="UP000479756"/>
    </source>
</evidence>
<keyword evidence="1" id="KW-0805">Transcription regulation</keyword>
<dbReference type="SUPFAM" id="SSF46689">
    <property type="entry name" value="Homeodomain-like"/>
    <property type="match status" value="1"/>
</dbReference>
<dbReference type="SUPFAM" id="SSF48498">
    <property type="entry name" value="Tetracyclin repressor-like, C-terminal domain"/>
    <property type="match status" value="1"/>
</dbReference>